<dbReference type="Gene3D" id="1.10.8.430">
    <property type="entry name" value="Helical domain of apoptotic protease-activating factors"/>
    <property type="match status" value="1"/>
</dbReference>
<dbReference type="PROSITE" id="PS50104">
    <property type="entry name" value="TIR"/>
    <property type="match status" value="1"/>
</dbReference>
<dbReference type="InterPro" id="IPR002182">
    <property type="entry name" value="NB-ARC"/>
</dbReference>
<dbReference type="Gene3D" id="3.80.10.10">
    <property type="entry name" value="Ribonuclease Inhibitor"/>
    <property type="match status" value="2"/>
</dbReference>
<evidence type="ECO:0000313" key="9">
    <source>
        <dbReference type="Proteomes" id="UP001165190"/>
    </source>
</evidence>
<dbReference type="Pfam" id="PF00931">
    <property type="entry name" value="NB-ARC"/>
    <property type="match status" value="1"/>
</dbReference>
<keyword evidence="4" id="KW-0378">Hydrolase</keyword>
<dbReference type="SMART" id="SM00255">
    <property type="entry name" value="TIR"/>
    <property type="match status" value="1"/>
</dbReference>
<evidence type="ECO:0000256" key="6">
    <source>
        <dbReference type="ARBA" id="ARBA00047304"/>
    </source>
</evidence>
<comment type="catalytic activity">
    <reaction evidence="6">
        <text>NAD(+) + H2O = ADP-D-ribose + nicotinamide + H(+)</text>
        <dbReference type="Rhea" id="RHEA:16301"/>
        <dbReference type="ChEBI" id="CHEBI:15377"/>
        <dbReference type="ChEBI" id="CHEBI:15378"/>
        <dbReference type="ChEBI" id="CHEBI:17154"/>
        <dbReference type="ChEBI" id="CHEBI:57540"/>
        <dbReference type="ChEBI" id="CHEBI:57967"/>
        <dbReference type="EC" id="3.2.2.6"/>
    </reaction>
    <physiologicalReaction direction="left-to-right" evidence="6">
        <dbReference type="Rhea" id="RHEA:16302"/>
    </physiologicalReaction>
</comment>
<keyword evidence="9" id="KW-1185">Reference proteome</keyword>
<dbReference type="InterPro" id="IPR000157">
    <property type="entry name" value="TIR_dom"/>
</dbReference>
<dbReference type="PANTHER" id="PTHR11017:SF559">
    <property type="entry name" value="DISEASE RESISTANCE PROTEIN CHL1"/>
    <property type="match status" value="1"/>
</dbReference>
<dbReference type="SUPFAM" id="SSF52058">
    <property type="entry name" value="L domain-like"/>
    <property type="match status" value="1"/>
</dbReference>
<dbReference type="GO" id="GO:0006952">
    <property type="term" value="P:defense response"/>
    <property type="evidence" value="ECO:0007669"/>
    <property type="project" value="InterPro"/>
</dbReference>
<proteinExistence type="predicted"/>
<dbReference type="EMBL" id="BSYR01000016">
    <property type="protein sequence ID" value="GMI79714.1"/>
    <property type="molecule type" value="Genomic_DNA"/>
</dbReference>
<keyword evidence="5" id="KW-0520">NAD</keyword>
<accession>A0A9W7LWI1</accession>
<evidence type="ECO:0000256" key="1">
    <source>
        <dbReference type="ARBA" id="ARBA00011982"/>
    </source>
</evidence>
<evidence type="ECO:0000256" key="3">
    <source>
        <dbReference type="ARBA" id="ARBA00022737"/>
    </source>
</evidence>
<reference evidence="8" key="1">
    <citation type="submission" date="2023-05" db="EMBL/GenBank/DDBJ databases">
        <title>Genome and transcriptome analyses reveal genes involved in the formation of fine ridges on petal epidermal cells in Hibiscus trionum.</title>
        <authorList>
            <person name="Koshimizu S."/>
            <person name="Masuda S."/>
            <person name="Ishii T."/>
            <person name="Shirasu K."/>
            <person name="Hoshino A."/>
            <person name="Arita M."/>
        </authorList>
    </citation>
    <scope>NUCLEOTIDE SEQUENCE</scope>
    <source>
        <strain evidence="8">Hamamatsu line</strain>
    </source>
</reference>
<dbReference type="InterPro" id="IPR058192">
    <property type="entry name" value="WHD_ROQ1-like"/>
</dbReference>
<evidence type="ECO:0000256" key="4">
    <source>
        <dbReference type="ARBA" id="ARBA00022801"/>
    </source>
</evidence>
<sequence length="1148" mass="130944">MSSVSRKKYDVFLSFRGEDTRNNFTDHLYDALKRSGIVTFRDDPKLDAGEEIPPQLFRAIQQSWCSVIVCSRTYAFSSWCLEELAEIVKQRNEKGHKVFPIFYDVDPSDLRKHKEKFEEAFAKHEERYKEDKEKILRWRNALTQVANIKGWHLNNRHESGFIADIVRKISAKLCQTYPVFHDELVGISSRLEELYSKIEIGEDDIRIIGISGMGGIGKTTLARVVYDQMSSHFEGKCFIADVREVSDKFGLVSLQKQLLFQILSGEGFEFFNVHEGNAILSHRLSHKKVLVVIDDVDNLQHLKCLVGRHDWFGLGSRIIITTRDEHLLRSYQVDDVYISTTLSPEDAFQLFNLKAFGSEIVAEDDLMKLSKHVVRYAGGLPLALEVLGSFFCGRDAAQWRSAIQRLEQDSNKEILDRLRISFDGLEETEKNIFLDIACFFNGDEKDFVIKVLDGCEFFPDIGIDVLIKKSLLTVNENNKLWMHNLLQEMGRKIVREKSFEEPGKRCRLWEQKDVYHVLNNNTATNVIEGMIIDNKRESNKMLNLNVDVVSKMKKLRLLKVLCLTNCDELKYLPNELRLLDWMGYPLRFLPPSFQPDNLVALLLPYSRIEQLWKGNTPLYKLKVLNLKGSENLIKTPDFTTAPNLETLILEGCIRIVHVHPSIGVLSRLKLLNLRSCKSLRNLPTKIGIESLETLILKDCRNLVSLPSSIGGCKCLKTLDLSGCYKVENLPENLQQVELLEELDLSETAIAKPPSFIFELKNLKVLSLNRLKGPSTKLAPNLPSLFQAFQRGRMESVPLMLHSLSGLSSLTELKLRNCNLHDGDIPSDISCLSSLEKLELGGNNFSSVPASITLLSRLQYLGLSNCREIKSFPKHLINPPKVRRMDCSRFNVLHCYRMVENTNVLTMLYKRLKVVAHLRTCLEAVMPGSEILKWFSHQTVGSSIKIHLSNNIRNDSRWIGVIFCCIFVNDDASREEELACEVVIHHRNSGQAGSNGSGFSGINPRRVRSGSWSFSKDCNQPIIKDHFFYCYFSRDRLYPFSLKDKCGESETGNSSTLDCSNQEFDELQFSTTSDDCHRSVKVKKCGIRLVYQKDLEDINEDSAGEGSIAANGSLIKRKRDVYEEMDAGPQPKRIGKFFNFMKGLQGKKH</sequence>
<dbReference type="InterPro" id="IPR001611">
    <property type="entry name" value="Leu-rich_rpt"/>
</dbReference>
<comment type="caution">
    <text evidence="8">The sequence shown here is derived from an EMBL/GenBank/DDBJ whole genome shotgun (WGS) entry which is preliminary data.</text>
</comment>
<dbReference type="InterPro" id="IPR042197">
    <property type="entry name" value="Apaf_helical"/>
</dbReference>
<dbReference type="Proteomes" id="UP001165190">
    <property type="component" value="Unassembled WGS sequence"/>
</dbReference>
<dbReference type="EC" id="3.2.2.6" evidence="1"/>
<dbReference type="GO" id="GO:0061809">
    <property type="term" value="F:NAD+ nucleosidase activity, cyclic ADP-ribose generating"/>
    <property type="evidence" value="ECO:0007669"/>
    <property type="project" value="UniProtKB-EC"/>
</dbReference>
<dbReference type="PROSITE" id="PS51450">
    <property type="entry name" value="LRR"/>
    <property type="match status" value="1"/>
</dbReference>
<dbReference type="InterPro" id="IPR027417">
    <property type="entry name" value="P-loop_NTPase"/>
</dbReference>
<dbReference type="InterPro" id="IPR032675">
    <property type="entry name" value="LRR_dom_sf"/>
</dbReference>
<feature type="domain" description="TIR" evidence="7">
    <location>
        <begin position="7"/>
        <end position="173"/>
    </location>
</feature>
<dbReference type="Pfam" id="PF01582">
    <property type="entry name" value="TIR"/>
    <property type="match status" value="1"/>
</dbReference>
<dbReference type="Pfam" id="PF20160">
    <property type="entry name" value="C-JID"/>
    <property type="match status" value="1"/>
</dbReference>
<gene>
    <name evidence="8" type="ORF">HRI_001640700</name>
</gene>
<name>A0A9W7LWI1_HIBTR</name>
<keyword evidence="3" id="KW-0677">Repeat</keyword>
<evidence type="ECO:0000256" key="2">
    <source>
        <dbReference type="ARBA" id="ARBA00022614"/>
    </source>
</evidence>
<evidence type="ECO:0000256" key="5">
    <source>
        <dbReference type="ARBA" id="ARBA00023027"/>
    </source>
</evidence>
<organism evidence="8 9">
    <name type="scientific">Hibiscus trionum</name>
    <name type="common">Flower of an hour</name>
    <dbReference type="NCBI Taxonomy" id="183268"/>
    <lineage>
        <taxon>Eukaryota</taxon>
        <taxon>Viridiplantae</taxon>
        <taxon>Streptophyta</taxon>
        <taxon>Embryophyta</taxon>
        <taxon>Tracheophyta</taxon>
        <taxon>Spermatophyta</taxon>
        <taxon>Magnoliopsida</taxon>
        <taxon>eudicotyledons</taxon>
        <taxon>Gunneridae</taxon>
        <taxon>Pentapetalae</taxon>
        <taxon>rosids</taxon>
        <taxon>malvids</taxon>
        <taxon>Malvales</taxon>
        <taxon>Malvaceae</taxon>
        <taxon>Malvoideae</taxon>
        <taxon>Hibiscus</taxon>
    </lineage>
</organism>
<dbReference type="Gene3D" id="3.40.50.300">
    <property type="entry name" value="P-loop containing nucleotide triphosphate hydrolases"/>
    <property type="match status" value="1"/>
</dbReference>
<dbReference type="InterPro" id="IPR035897">
    <property type="entry name" value="Toll_tir_struct_dom_sf"/>
</dbReference>
<protein>
    <recommendedName>
        <fullName evidence="1">ADP-ribosyl cyclase/cyclic ADP-ribose hydrolase</fullName>
        <ecNumber evidence="1">3.2.2.6</ecNumber>
    </recommendedName>
</protein>
<dbReference type="PANTHER" id="PTHR11017">
    <property type="entry name" value="LEUCINE-RICH REPEAT-CONTAINING PROTEIN"/>
    <property type="match status" value="1"/>
</dbReference>
<evidence type="ECO:0000313" key="8">
    <source>
        <dbReference type="EMBL" id="GMI79714.1"/>
    </source>
</evidence>
<keyword evidence="2" id="KW-0433">Leucine-rich repeat</keyword>
<dbReference type="Gene3D" id="3.40.50.10140">
    <property type="entry name" value="Toll/interleukin-1 receptor homology (TIR) domain"/>
    <property type="match status" value="1"/>
</dbReference>
<dbReference type="PRINTS" id="PR00364">
    <property type="entry name" value="DISEASERSIST"/>
</dbReference>
<dbReference type="InterPro" id="IPR045344">
    <property type="entry name" value="C-JID"/>
</dbReference>
<dbReference type="Pfam" id="PF23282">
    <property type="entry name" value="WHD_ROQ1"/>
    <property type="match status" value="1"/>
</dbReference>
<dbReference type="OrthoDB" id="997449at2759"/>
<dbReference type="InterPro" id="IPR044974">
    <property type="entry name" value="Disease_R_plants"/>
</dbReference>
<evidence type="ECO:0000259" key="7">
    <source>
        <dbReference type="PROSITE" id="PS50104"/>
    </source>
</evidence>
<dbReference type="FunFam" id="3.40.50.10140:FF:000007">
    <property type="entry name" value="Disease resistance protein (TIR-NBS-LRR class)"/>
    <property type="match status" value="1"/>
</dbReference>
<dbReference type="AlphaFoldDB" id="A0A9W7LWI1"/>
<dbReference type="SUPFAM" id="SSF52200">
    <property type="entry name" value="Toll/Interleukin receptor TIR domain"/>
    <property type="match status" value="1"/>
</dbReference>
<dbReference type="GO" id="GO:0043531">
    <property type="term" value="F:ADP binding"/>
    <property type="evidence" value="ECO:0007669"/>
    <property type="project" value="InterPro"/>
</dbReference>
<dbReference type="GO" id="GO:0007165">
    <property type="term" value="P:signal transduction"/>
    <property type="evidence" value="ECO:0007669"/>
    <property type="project" value="InterPro"/>
</dbReference>
<dbReference type="SUPFAM" id="SSF52540">
    <property type="entry name" value="P-loop containing nucleoside triphosphate hydrolases"/>
    <property type="match status" value="1"/>
</dbReference>